<evidence type="ECO:0000313" key="4">
    <source>
        <dbReference type="Proteomes" id="UP001224890"/>
    </source>
</evidence>
<organism evidence="3 4">
    <name type="scientific">Colletotrichum godetiae</name>
    <dbReference type="NCBI Taxonomy" id="1209918"/>
    <lineage>
        <taxon>Eukaryota</taxon>
        <taxon>Fungi</taxon>
        <taxon>Dikarya</taxon>
        <taxon>Ascomycota</taxon>
        <taxon>Pezizomycotina</taxon>
        <taxon>Sordariomycetes</taxon>
        <taxon>Hypocreomycetidae</taxon>
        <taxon>Glomerellales</taxon>
        <taxon>Glomerellaceae</taxon>
        <taxon>Colletotrichum</taxon>
        <taxon>Colletotrichum acutatum species complex</taxon>
    </lineage>
</organism>
<name>A0AAJ0EYB6_9PEZI</name>
<keyword evidence="2" id="KW-0812">Transmembrane</keyword>
<feature type="transmembrane region" description="Helical" evidence="2">
    <location>
        <begin position="371"/>
        <end position="390"/>
    </location>
</feature>
<dbReference type="EMBL" id="JAHMHR010000019">
    <property type="protein sequence ID" value="KAK1676014.1"/>
    <property type="molecule type" value="Genomic_DNA"/>
</dbReference>
<accession>A0AAJ0EYB6</accession>
<feature type="transmembrane region" description="Helical" evidence="2">
    <location>
        <begin position="307"/>
        <end position="326"/>
    </location>
</feature>
<feature type="compositionally biased region" description="Basic and acidic residues" evidence="1">
    <location>
        <begin position="462"/>
        <end position="475"/>
    </location>
</feature>
<dbReference type="GeneID" id="85449963"/>
<feature type="region of interest" description="Disordered" evidence="1">
    <location>
        <begin position="462"/>
        <end position="485"/>
    </location>
</feature>
<protein>
    <submittedName>
        <fullName evidence="3">Uncharacterized protein</fullName>
    </submittedName>
</protein>
<gene>
    <name evidence="3" type="ORF">BDP55DRAFT_119083</name>
</gene>
<keyword evidence="2" id="KW-0472">Membrane</keyword>
<comment type="caution">
    <text evidence="3">The sequence shown here is derived from an EMBL/GenBank/DDBJ whole genome shotgun (WGS) entry which is preliminary data.</text>
</comment>
<evidence type="ECO:0000313" key="3">
    <source>
        <dbReference type="EMBL" id="KAK1676014.1"/>
    </source>
</evidence>
<dbReference type="RefSeq" id="XP_060430017.1">
    <property type="nucleotide sequence ID" value="XM_060565437.1"/>
</dbReference>
<dbReference type="AlphaFoldDB" id="A0AAJ0EYB6"/>
<reference evidence="3" key="1">
    <citation type="submission" date="2021-06" db="EMBL/GenBank/DDBJ databases">
        <title>Comparative genomics, transcriptomics and evolutionary studies reveal genomic signatures of adaptation to plant cell wall in hemibiotrophic fungi.</title>
        <authorList>
            <consortium name="DOE Joint Genome Institute"/>
            <person name="Baroncelli R."/>
            <person name="Diaz J.F."/>
            <person name="Benocci T."/>
            <person name="Peng M."/>
            <person name="Battaglia E."/>
            <person name="Haridas S."/>
            <person name="Andreopoulos W."/>
            <person name="Labutti K."/>
            <person name="Pangilinan J."/>
            <person name="Floch G.L."/>
            <person name="Makela M.R."/>
            <person name="Henrissat B."/>
            <person name="Grigoriev I.V."/>
            <person name="Crouch J.A."/>
            <person name="De Vries R.P."/>
            <person name="Sukno S.A."/>
            <person name="Thon M.R."/>
        </authorList>
    </citation>
    <scope>NUCLEOTIDE SEQUENCE</scope>
    <source>
        <strain evidence="3">CBS 193.32</strain>
    </source>
</reference>
<evidence type="ECO:0000256" key="2">
    <source>
        <dbReference type="SAM" id="Phobius"/>
    </source>
</evidence>
<evidence type="ECO:0000256" key="1">
    <source>
        <dbReference type="SAM" id="MobiDB-lite"/>
    </source>
</evidence>
<sequence length="485" mass="55587">MTSSRAEREGLAEAIYKHVTFRPYFGVAIRSPGLRTFNLHFQIPTFVLRYRKGNSNGDSGTDEIRQSIDLSFLFPSTRRTHDASTPQSLDERHISLLVTGFDEARWTAYCFADSHLDGEESLRALADYTDRELLTDPVSCGKLPLGALWDPREYFLAILRIRLRQFDNEWARTVQFLDQAIANQLSQESDRRMRGSPFQDNKLESQIRLAHTEALITQLLHTISGTIESWERFQEDQLDSYFDGLQTRPSFPFDACRQDMLKAIGNVRNYEDSLHSMKSLCQVKYSPTPQYSVLQTTKHQTERRIRILTSTFMLFMPLSLSASIMSTNIMPLSRSWPVFLLTAVVFAVLMMVHVFIATIGVRVTAQSMSTTVSILFMNMERLFYAIIIFFKRFAGKFRQFKAGQPKIDQDLEIEAGSPHPSRLLERLASRKSESLGAGIMHLIRSKFHRQERDAAMDLNLPHRGEARSHGPHDIELNNIKCPPVP</sequence>
<feature type="transmembrane region" description="Helical" evidence="2">
    <location>
        <begin position="338"/>
        <end position="359"/>
    </location>
</feature>
<dbReference type="Proteomes" id="UP001224890">
    <property type="component" value="Unassembled WGS sequence"/>
</dbReference>
<proteinExistence type="predicted"/>
<keyword evidence="4" id="KW-1185">Reference proteome</keyword>
<keyword evidence="2" id="KW-1133">Transmembrane helix</keyword>